<keyword evidence="2" id="KW-1185">Reference proteome</keyword>
<protein>
    <submittedName>
        <fullName evidence="1">Uncharacterized protein</fullName>
    </submittedName>
</protein>
<comment type="caution">
    <text evidence="1">The sequence shown here is derived from an EMBL/GenBank/DDBJ whole genome shotgun (WGS) entry which is preliminary data.</text>
</comment>
<dbReference type="EMBL" id="NJET01000283">
    <property type="protein sequence ID" value="PHH58857.1"/>
    <property type="molecule type" value="Genomic_DNA"/>
</dbReference>
<dbReference type="OrthoDB" id="65716at2759"/>
<dbReference type="InterPro" id="IPR039057">
    <property type="entry name" value="Spo22/ZIP4"/>
</dbReference>
<organism evidence="1 2">
    <name type="scientific">Ophiocordyceps australis</name>
    <dbReference type="NCBI Taxonomy" id="1399860"/>
    <lineage>
        <taxon>Eukaryota</taxon>
        <taxon>Fungi</taxon>
        <taxon>Dikarya</taxon>
        <taxon>Ascomycota</taxon>
        <taxon>Pezizomycotina</taxon>
        <taxon>Sordariomycetes</taxon>
        <taxon>Hypocreomycetidae</taxon>
        <taxon>Hypocreales</taxon>
        <taxon>Ophiocordycipitaceae</taxon>
        <taxon>Ophiocordyceps</taxon>
    </lineage>
</organism>
<name>A0A2C5XQY6_9HYPO</name>
<sequence>MSRPCPCTEIEWLVATAFNHGIDYYARADEEACCCWAMRAMDLAALLGDGGALAEVLRTRFAQLRFQRAASLA</sequence>
<accession>A0A2C5XQY6</accession>
<evidence type="ECO:0000313" key="1">
    <source>
        <dbReference type="EMBL" id="PHH58857.1"/>
    </source>
</evidence>
<dbReference type="PANTHER" id="PTHR40375">
    <property type="entry name" value="SPORULATION-SPECIFIC PROTEIN 22"/>
    <property type="match status" value="1"/>
</dbReference>
<reference evidence="1 2" key="1">
    <citation type="submission" date="2017-06" db="EMBL/GenBank/DDBJ databases">
        <title>Ant-infecting Ophiocordyceps genomes reveal a high diversity of potential behavioral manipulation genes and a possible major role for enterotoxins.</title>
        <authorList>
            <person name="De Bekker C."/>
            <person name="Evans H.C."/>
            <person name="Brachmann A."/>
            <person name="Hughes D.P."/>
        </authorList>
    </citation>
    <scope>NUCLEOTIDE SEQUENCE [LARGE SCALE GENOMIC DNA]</scope>
    <source>
        <strain evidence="1 2">Map64</strain>
    </source>
</reference>
<dbReference type="PANTHER" id="PTHR40375:SF2">
    <property type="entry name" value="SPORULATION-SPECIFIC PROTEIN 22"/>
    <property type="match status" value="1"/>
</dbReference>
<proteinExistence type="predicted"/>
<dbReference type="Proteomes" id="UP000226192">
    <property type="component" value="Unassembled WGS sequence"/>
</dbReference>
<gene>
    <name evidence="1" type="ORF">CDD81_4263</name>
</gene>
<dbReference type="AlphaFoldDB" id="A0A2C5XQY6"/>
<dbReference type="GO" id="GO:0090173">
    <property type="term" value="P:regulation of synaptonemal complex assembly"/>
    <property type="evidence" value="ECO:0007669"/>
    <property type="project" value="InterPro"/>
</dbReference>
<evidence type="ECO:0000313" key="2">
    <source>
        <dbReference type="Proteomes" id="UP000226192"/>
    </source>
</evidence>